<evidence type="ECO:0000256" key="1">
    <source>
        <dbReference type="ARBA" id="ARBA00004196"/>
    </source>
</evidence>
<evidence type="ECO:0000256" key="2">
    <source>
        <dbReference type="ARBA" id="ARBA00022729"/>
    </source>
</evidence>
<dbReference type="EMBL" id="JRLX01000026">
    <property type="protein sequence ID" value="KGO85164.1"/>
    <property type="molecule type" value="Genomic_DNA"/>
</dbReference>
<dbReference type="Proteomes" id="UP000030152">
    <property type="component" value="Unassembled WGS sequence"/>
</dbReference>
<comment type="caution">
    <text evidence="5">The sequence shown here is derived from an EMBL/GenBank/DDBJ whole genome shotgun (WGS) entry which is preliminary data.</text>
</comment>
<organism evidence="5 6">
    <name type="scientific">Flavobacterium rivuli WB 3.3-2 = DSM 21788</name>
    <dbReference type="NCBI Taxonomy" id="1121895"/>
    <lineage>
        <taxon>Bacteria</taxon>
        <taxon>Pseudomonadati</taxon>
        <taxon>Bacteroidota</taxon>
        <taxon>Flavobacteriia</taxon>
        <taxon>Flavobacteriales</taxon>
        <taxon>Flavobacteriaceae</taxon>
        <taxon>Flavobacterium</taxon>
    </lineage>
</organism>
<sequence>MKKISLSLTLLAATGLFVAACSDDDNNNITNNDATKATVVENYANIVYANYKDAYDDAVELKTAINAFTASPTDANFTIAKTKWRESRETYGTTEAFRFANGPIDNELEYDAPEGLLNSWPLDENYIDYVLNTETNTIENGGIINRADLYPNITKQLLEELNGAESEASVSVGYHAIEFLLWGQDLTAPSENKPGQRVYTDYVDNGTTADNEGRRRDYLNICADLLIDNLNYLVQEWKPGGSYRTTFLALDKDVALVNIYLGIVTLSDSELPTERMTVALLNQSQEDEHSCFSDNTHRDIALNLQGIINVYEGKYGNIDGPSLQDLVKAANNDISTTTDTSIAGAKTKVSAILIPFDLAIDGGETSVEGAKVKVAAQQIRTMSQNFLAGAFALGLEVNPAE</sequence>
<feature type="chain" id="PRO_5001991629" evidence="3">
    <location>
        <begin position="20"/>
        <end position="401"/>
    </location>
</feature>
<dbReference type="CDD" id="cd14657">
    <property type="entry name" value="Imelysin_IrpA-like"/>
    <property type="match status" value="1"/>
</dbReference>
<comment type="subcellular location">
    <subcellularLocation>
        <location evidence="1">Cell envelope</location>
    </subcellularLocation>
</comment>
<dbReference type="InterPro" id="IPR038352">
    <property type="entry name" value="Imelysin_sf"/>
</dbReference>
<accession>A0A0A2LYW8</accession>
<feature type="domain" description="Imelysin-like" evidence="4">
    <location>
        <begin position="48"/>
        <end position="380"/>
    </location>
</feature>
<dbReference type="Pfam" id="PF09375">
    <property type="entry name" value="Peptidase_M75"/>
    <property type="match status" value="1"/>
</dbReference>
<feature type="signal peptide" evidence="3">
    <location>
        <begin position="1"/>
        <end position="19"/>
    </location>
</feature>
<keyword evidence="6" id="KW-1185">Reference proteome</keyword>
<evidence type="ECO:0000259" key="4">
    <source>
        <dbReference type="Pfam" id="PF09375"/>
    </source>
</evidence>
<dbReference type="PROSITE" id="PS51257">
    <property type="entry name" value="PROKAR_LIPOPROTEIN"/>
    <property type="match status" value="1"/>
</dbReference>
<evidence type="ECO:0000313" key="6">
    <source>
        <dbReference type="Proteomes" id="UP000030152"/>
    </source>
</evidence>
<dbReference type="AlphaFoldDB" id="A0A0A2LYW8"/>
<dbReference type="eggNOG" id="COG3487">
    <property type="taxonomic scope" value="Bacteria"/>
</dbReference>
<gene>
    <name evidence="5" type="ORF">Q765_17505</name>
</gene>
<evidence type="ECO:0000313" key="5">
    <source>
        <dbReference type="EMBL" id="KGO85164.1"/>
    </source>
</evidence>
<protein>
    <submittedName>
        <fullName evidence="5">Lipoprotein</fullName>
    </submittedName>
</protein>
<dbReference type="GO" id="GO:0030313">
    <property type="term" value="C:cell envelope"/>
    <property type="evidence" value="ECO:0007669"/>
    <property type="project" value="UniProtKB-SubCell"/>
</dbReference>
<keyword evidence="5" id="KW-0449">Lipoprotein</keyword>
<dbReference type="InterPro" id="IPR018976">
    <property type="entry name" value="Imelysin-like"/>
</dbReference>
<evidence type="ECO:0000256" key="3">
    <source>
        <dbReference type="SAM" id="SignalP"/>
    </source>
</evidence>
<dbReference type="Gene3D" id="1.20.1420.20">
    <property type="entry name" value="M75 peptidase, HXXE motif"/>
    <property type="match status" value="1"/>
</dbReference>
<name>A0A0A2LYW8_9FLAO</name>
<dbReference type="OrthoDB" id="9764688at2"/>
<reference evidence="5 6" key="1">
    <citation type="submission" date="2013-09" db="EMBL/GenBank/DDBJ databases">
        <authorList>
            <person name="Zeng Z."/>
            <person name="Chen C."/>
        </authorList>
    </citation>
    <scope>NUCLEOTIDE SEQUENCE [LARGE SCALE GENOMIC DNA]</scope>
    <source>
        <strain evidence="5 6">WB 3.3-2</strain>
    </source>
</reference>
<dbReference type="STRING" id="1121895.GCA_000378485_02063"/>
<dbReference type="RefSeq" id="WP_020213224.1">
    <property type="nucleotide sequence ID" value="NZ_JRLX01000026.1"/>
</dbReference>
<keyword evidence="2 3" id="KW-0732">Signal</keyword>
<proteinExistence type="predicted"/>